<accession>A0ABY6MMN3</accession>
<evidence type="ECO:0008006" key="4">
    <source>
        <dbReference type="Google" id="ProtNLM"/>
    </source>
</evidence>
<proteinExistence type="predicted"/>
<dbReference type="RefSeq" id="WP_264810971.1">
    <property type="nucleotide sequence ID" value="NZ_CP110226.1"/>
</dbReference>
<keyword evidence="1" id="KW-0812">Transmembrane</keyword>
<feature type="transmembrane region" description="Helical" evidence="1">
    <location>
        <begin position="75"/>
        <end position="95"/>
    </location>
</feature>
<keyword evidence="1" id="KW-1133">Transmembrane helix</keyword>
<evidence type="ECO:0000256" key="1">
    <source>
        <dbReference type="SAM" id="Phobius"/>
    </source>
</evidence>
<gene>
    <name evidence="2" type="ORF">OM944_07075</name>
</gene>
<dbReference type="EMBL" id="CP110226">
    <property type="protein sequence ID" value="UZD24254.1"/>
    <property type="molecule type" value="Genomic_DNA"/>
</dbReference>
<reference evidence="2" key="1">
    <citation type="submission" date="2022-10" db="EMBL/GenBank/DDBJ databases">
        <title>Algoriphagus sp. a novel bacteria isolate from halophytes salicornia europaea.</title>
        <authorList>
            <person name="Peng Y."/>
            <person name="Jiang L."/>
            <person name="Lee J."/>
        </authorList>
    </citation>
    <scope>NUCLEOTIDE SEQUENCE</scope>
    <source>
        <strain evidence="2">TR-M5</strain>
    </source>
</reference>
<feature type="transmembrane region" description="Helical" evidence="1">
    <location>
        <begin position="157"/>
        <end position="179"/>
    </location>
</feature>
<organism evidence="2 3">
    <name type="scientific">Algoriphagus halophytocola</name>
    <dbReference type="NCBI Taxonomy" id="2991499"/>
    <lineage>
        <taxon>Bacteria</taxon>
        <taxon>Pseudomonadati</taxon>
        <taxon>Bacteroidota</taxon>
        <taxon>Cytophagia</taxon>
        <taxon>Cytophagales</taxon>
        <taxon>Cyclobacteriaceae</taxon>
        <taxon>Algoriphagus</taxon>
    </lineage>
</organism>
<dbReference type="Proteomes" id="UP001163156">
    <property type="component" value="Chromosome"/>
</dbReference>
<protein>
    <recommendedName>
        <fullName evidence="4">DUF3278 domain-containing protein</fullName>
    </recommendedName>
</protein>
<keyword evidence="3" id="KW-1185">Reference proteome</keyword>
<feature type="transmembrane region" description="Helical" evidence="1">
    <location>
        <begin position="128"/>
        <end position="145"/>
    </location>
</feature>
<name>A0ABY6MMN3_9BACT</name>
<evidence type="ECO:0000313" key="3">
    <source>
        <dbReference type="Proteomes" id="UP001163156"/>
    </source>
</evidence>
<keyword evidence="1" id="KW-0472">Membrane</keyword>
<evidence type="ECO:0000313" key="2">
    <source>
        <dbReference type="EMBL" id="UZD24254.1"/>
    </source>
</evidence>
<feature type="transmembrane region" description="Helical" evidence="1">
    <location>
        <begin position="43"/>
        <end position="63"/>
    </location>
</feature>
<sequence>MELDEMKSLWADLSLQVERQDKIQKELLLQITKQKFRSKMNSIRIPEILGSLVCVAYAVYFLSRFGEIQLWYNQVFALVTILIMIALPTASLTAVKGMQNIRLDSEKPAVLLEKFIKNKVRFWKVQRYGVFFGAVVMITILPPLSELNDSLSAISTPIFWMIYIPIGLVFLFLFSRWLLKKYRRVIESSEKMLQELHE</sequence>